<keyword evidence="4" id="KW-1185">Reference proteome</keyword>
<dbReference type="PANTHER" id="PTHR35041">
    <property type="entry name" value="MEDIATOR OF RNA POLYMERASE II TRANSCRIPTION SUBUNIT 1"/>
    <property type="match status" value="1"/>
</dbReference>
<feature type="region of interest" description="Disordered" evidence="1">
    <location>
        <begin position="516"/>
        <end position="537"/>
    </location>
</feature>
<keyword evidence="2" id="KW-1133">Transmembrane helix</keyword>
<comment type="caution">
    <text evidence="3">The sequence shown here is derived from an EMBL/GenBank/DDBJ whole genome shotgun (WGS) entry which is preliminary data.</text>
</comment>
<dbReference type="AlphaFoldDB" id="A0AAN6RKY5"/>
<dbReference type="EMBL" id="WVTA01000004">
    <property type="protein sequence ID" value="KAK3214104.1"/>
    <property type="molecule type" value="Genomic_DNA"/>
</dbReference>
<protein>
    <submittedName>
        <fullName evidence="3">Uncharacterized protein</fullName>
    </submittedName>
</protein>
<accession>A0AAN6RKY5</accession>
<evidence type="ECO:0000256" key="2">
    <source>
        <dbReference type="SAM" id="Phobius"/>
    </source>
</evidence>
<proteinExistence type="predicted"/>
<gene>
    <name evidence="3" type="ORF">GRF29_28g2074628</name>
</gene>
<evidence type="ECO:0000313" key="3">
    <source>
        <dbReference type="EMBL" id="KAK3214104.1"/>
    </source>
</evidence>
<feature type="transmembrane region" description="Helical" evidence="2">
    <location>
        <begin position="473"/>
        <end position="494"/>
    </location>
</feature>
<organism evidence="3 4">
    <name type="scientific">Pseudopithomyces chartarum</name>
    <dbReference type="NCBI Taxonomy" id="1892770"/>
    <lineage>
        <taxon>Eukaryota</taxon>
        <taxon>Fungi</taxon>
        <taxon>Dikarya</taxon>
        <taxon>Ascomycota</taxon>
        <taxon>Pezizomycotina</taxon>
        <taxon>Dothideomycetes</taxon>
        <taxon>Pleosporomycetidae</taxon>
        <taxon>Pleosporales</taxon>
        <taxon>Massarineae</taxon>
        <taxon>Didymosphaeriaceae</taxon>
        <taxon>Pseudopithomyces</taxon>
    </lineage>
</organism>
<sequence>MGFAGALAHYLYYRSLVGNAVDAPSKVSQEWNIRIGTGLAFIAKTSWTLAILTSQVQHVWAIIEKKRFRPHDIDAIFLAPTDVISLFRVKLFGTAPIAMTLAFLAWAIPISAIVTPSTLTVVNQSSTNVVAGTAPRVAFADYPRWARMHATASYPECLIEYRQGGMCNTTLNTNETNLMLYENPSPQIATHVVASATSGRIEVFTHEYINSTLVFDFYGPSIRCRNETKRRDEFKLIKGLSLGSEQRYQAFIPVLNKTGQIVPYERNATRRLANGLELWMITNSGVFATDEQKYRVQGAYICTMYNATYTVNATFRNGEQLLDTQVKTIEPIKWQAASKVRNPFIFDEPDLGNPPLPVVYDTNVQRFAYQGIWLGLMDQLSEESAIQRTRVIGAKEFAGDFQNMDSYNIRGYGGGNQPFKSDKTITELIEQLSDNVTLSLLATEAFLEADGLPTNITVFENANVYALNQKALFLSYGIALLLTIIAAMLGFIAYRKNGGSRSFAYSALVESFQGDRLETRPPNLPQKHGGYGPVHSN</sequence>
<keyword evidence="2" id="KW-0812">Transmembrane</keyword>
<dbReference type="PANTHER" id="PTHR35041:SF3">
    <property type="entry name" value="FORMYLMETHIONINE DEFORMYLASE-LIKE PROTEIN"/>
    <property type="match status" value="1"/>
</dbReference>
<dbReference type="Proteomes" id="UP001280581">
    <property type="component" value="Unassembled WGS sequence"/>
</dbReference>
<evidence type="ECO:0000313" key="4">
    <source>
        <dbReference type="Proteomes" id="UP001280581"/>
    </source>
</evidence>
<name>A0AAN6RKY5_9PLEO</name>
<evidence type="ECO:0000256" key="1">
    <source>
        <dbReference type="SAM" id="MobiDB-lite"/>
    </source>
</evidence>
<reference evidence="3 4" key="1">
    <citation type="submission" date="2021-02" db="EMBL/GenBank/DDBJ databases">
        <title>Genome assembly of Pseudopithomyces chartarum.</title>
        <authorList>
            <person name="Jauregui R."/>
            <person name="Singh J."/>
            <person name="Voisey C."/>
        </authorList>
    </citation>
    <scope>NUCLEOTIDE SEQUENCE [LARGE SCALE GENOMIC DNA]</scope>
    <source>
        <strain evidence="3 4">AGR01</strain>
    </source>
</reference>
<keyword evidence="2" id="KW-0472">Membrane</keyword>